<dbReference type="AlphaFoldDB" id="A0A3M5VQZ6"/>
<dbReference type="Proteomes" id="UP000280395">
    <property type="component" value="Unassembled WGS sequence"/>
</dbReference>
<comment type="caution">
    <text evidence="1">The sequence shown here is derived from an EMBL/GenBank/DDBJ whole genome shotgun (WGS) entry which is preliminary data.</text>
</comment>
<organism evidence="1 2">
    <name type="scientific">Pseudomonas syringae pv. avii</name>
    <dbReference type="NCBI Taxonomy" id="663959"/>
    <lineage>
        <taxon>Bacteria</taxon>
        <taxon>Pseudomonadati</taxon>
        <taxon>Pseudomonadota</taxon>
        <taxon>Gammaproteobacteria</taxon>
        <taxon>Pseudomonadales</taxon>
        <taxon>Pseudomonadaceae</taxon>
        <taxon>Pseudomonas</taxon>
        <taxon>Pseudomonas syringae</taxon>
    </lineage>
</organism>
<protein>
    <submittedName>
        <fullName evidence="1">Uncharacterized protein</fullName>
    </submittedName>
</protein>
<accession>A0A3M5VQZ6</accession>
<dbReference type="EMBL" id="RBUA01000486">
    <property type="protein sequence ID" value="RMU60184.1"/>
    <property type="molecule type" value="Genomic_DNA"/>
</dbReference>
<reference evidence="1 2" key="1">
    <citation type="submission" date="2018-08" db="EMBL/GenBank/DDBJ databases">
        <title>Recombination of ecologically and evolutionarily significant loci maintains genetic cohesion in the Pseudomonas syringae species complex.</title>
        <authorList>
            <person name="Dillon M."/>
            <person name="Thakur S."/>
            <person name="Almeida R.N.D."/>
            <person name="Weir B.S."/>
            <person name="Guttman D.S."/>
        </authorList>
    </citation>
    <scope>NUCLEOTIDE SEQUENCE [LARGE SCALE GENOMIC DNA]</scope>
    <source>
        <strain evidence="1 2">ICMP 14479</strain>
    </source>
</reference>
<gene>
    <name evidence="1" type="ORF">ALP29_201400</name>
</gene>
<proteinExistence type="predicted"/>
<evidence type="ECO:0000313" key="2">
    <source>
        <dbReference type="Proteomes" id="UP000280395"/>
    </source>
</evidence>
<evidence type="ECO:0000313" key="1">
    <source>
        <dbReference type="EMBL" id="RMU60184.1"/>
    </source>
</evidence>
<name>A0A3M5VQZ6_PSESX</name>
<sequence>MLAHERSAGLTDASLLGGHGGSSRIDIDLQIPGVKTGQHLPCRYGVADIHVALNDLAIDPERQTSLHTCLNIARQRHAGREVGTFYRLHINPWQLRSERLFLATPRQHRQGSSETDCIQSRKTNGHADSLCGCHEWA</sequence>